<evidence type="ECO:0000313" key="4">
    <source>
        <dbReference type="Proteomes" id="UP000639643"/>
    </source>
</evidence>
<gene>
    <name evidence="3" type="ORF">CMUS01_11774</name>
</gene>
<protein>
    <submittedName>
        <fullName evidence="3">RNA interference and gene silencing protein</fullName>
    </submittedName>
</protein>
<dbReference type="CDD" id="cd04657">
    <property type="entry name" value="Piwi_ago-like"/>
    <property type="match status" value="1"/>
</dbReference>
<dbReference type="AlphaFoldDB" id="A0A8H6JUQ9"/>
<feature type="compositionally biased region" description="Gly residues" evidence="1">
    <location>
        <begin position="92"/>
        <end position="126"/>
    </location>
</feature>
<dbReference type="PROSITE" id="PS50822">
    <property type="entry name" value="PIWI"/>
    <property type="match status" value="1"/>
</dbReference>
<dbReference type="Pfam" id="PF08699">
    <property type="entry name" value="ArgoL1"/>
    <property type="match status" value="1"/>
</dbReference>
<feature type="region of interest" description="Disordered" evidence="1">
    <location>
        <begin position="254"/>
        <end position="274"/>
    </location>
</feature>
<dbReference type="GO" id="GO:0003676">
    <property type="term" value="F:nucleic acid binding"/>
    <property type="evidence" value="ECO:0007669"/>
    <property type="project" value="InterPro"/>
</dbReference>
<feature type="compositionally biased region" description="Basic and acidic residues" evidence="1">
    <location>
        <begin position="254"/>
        <end position="271"/>
    </location>
</feature>
<dbReference type="SMART" id="SM01163">
    <property type="entry name" value="DUF1785"/>
    <property type="match status" value="1"/>
</dbReference>
<dbReference type="Gene3D" id="3.30.420.10">
    <property type="entry name" value="Ribonuclease H-like superfamily/Ribonuclease H"/>
    <property type="match status" value="1"/>
</dbReference>
<comment type="caution">
    <text evidence="3">The sequence shown here is derived from an EMBL/GenBank/DDBJ whole genome shotgun (WGS) entry which is preliminary data.</text>
</comment>
<accession>A0A8H6JUQ9</accession>
<feature type="compositionally biased region" description="Gly residues" evidence="1">
    <location>
        <begin position="1"/>
        <end position="11"/>
    </location>
</feature>
<dbReference type="InterPro" id="IPR036397">
    <property type="entry name" value="RNaseH_sf"/>
</dbReference>
<dbReference type="InterPro" id="IPR014811">
    <property type="entry name" value="ArgoL1"/>
</dbReference>
<feature type="compositionally biased region" description="Basic and acidic residues" evidence="1">
    <location>
        <begin position="127"/>
        <end position="137"/>
    </location>
</feature>
<dbReference type="InterPro" id="IPR032474">
    <property type="entry name" value="Argonaute_N"/>
</dbReference>
<sequence length="1138" mass="123160">MADSGGGGGGRGRARGGDRGRGGGGDRGRGGGDRGRGGGDRGRGGGDRGRGGGDRGRGGGDRGRGGGDRGGGSFRGDRGGGDGGFRGDRGGRGGGGGGGGYGGDRGGRGGGFGGDRGGRGGGFGGDHGGRGGGDRGRGGGGFRGGRGGARPIPFAGRGLANTICSQNSQIPQPDNAITQLEDKIVKDHQAKDAALVKKMSAMTISGADSGVLMPRRPAYGTKGKHVLLWANYFRLTVKAKVIYRYNIEVRKGDKEEAQESDLKGKGKEKSDGPSALIPLRKLKAIVKLALAELQKQEPNAFLATEFKSQLISTLKLNLAKNPLVVNFVPELSTREEPYSVKIVGETEVPLEAMAKYLQTMVDTSDPDESHFPRFETSLDALGVVLGLTSRQNESVTAIGKGRFFPWGRDGVSEPLGFQNKLSAIRGYFQSVRLGTGRVLLNVNVVHGVFKTPVLVSDLCRWAGVNVFGTGNPAAVVSANAKLRSLSKFLARTRVTFQFKDSKNNLITTKKTMIGLAGKKEINDPGTSFARDFVWGGPREVSFRMKPEEGKNIVMGNKPPGSYTVAQYWTWKYGAQPDPTMPLVNIGTPARPRLVPAEECTIVAGQAVRSKLTGEETSMMLDFACRSPFANAVSLTSDSIRSLGLEEPILDKFGLTVDKKLLTVNGRELLAPPVTYANAKTLQTRGGSWNMNDVKVAKPGPRITSWNWVRIIEGSFQPRVTTDQVSDSVRQFVNFLNASGIPIDTQVPNTPHEIKVARDNPDTAITQTFTAIDRWVKGQHGSSKNFFMLVVLPRQDTQLYGAVKTLADTVFGFHTVCTVEKTFLKNSPQTFANIVLKWNLKNGGVNQMVKDSIDIIQGGKTMVVGYDVTHPTNMPVDKNHNLPPSLVGLVASVDKDMGQWPAVAWAQAGRQEMLGEEFVEHFKSRLVLWRSRNAGSLPDYIVIYRDGVSEGQFTQVLTAELPSIREACAQLYPANRRPKISIIVSVKRHQTRFYPTSEQSMDERSRNIKNGTVVDRGVTQARYWDFFLTAHTALKGTARPAHYTVLLDEIFREKYGVGAKAADQLEKLTHDLCYLFGRATKAVSICPPAYYADIVCDRARVHRPEIFDQEDTESQATGVSNISTARQVHENLKDTMYYI</sequence>
<dbReference type="InterPro" id="IPR012337">
    <property type="entry name" value="RNaseH-like_sf"/>
</dbReference>
<feature type="compositionally biased region" description="Gly residues" evidence="1">
    <location>
        <begin position="138"/>
        <end position="148"/>
    </location>
</feature>
<dbReference type="InterPro" id="IPR036085">
    <property type="entry name" value="PAZ_dom_sf"/>
</dbReference>
<proteinExistence type="predicted"/>
<evidence type="ECO:0000259" key="2">
    <source>
        <dbReference type="PROSITE" id="PS50822"/>
    </source>
</evidence>
<dbReference type="Pfam" id="PF02171">
    <property type="entry name" value="Piwi"/>
    <property type="match status" value="1"/>
</dbReference>
<keyword evidence="4" id="KW-1185">Reference proteome</keyword>
<evidence type="ECO:0000313" key="3">
    <source>
        <dbReference type="EMBL" id="KAF6819201.1"/>
    </source>
</evidence>
<dbReference type="SUPFAM" id="SSF53098">
    <property type="entry name" value="Ribonuclease H-like"/>
    <property type="match status" value="1"/>
</dbReference>
<feature type="region of interest" description="Disordered" evidence="1">
    <location>
        <begin position="1"/>
        <end position="154"/>
    </location>
</feature>
<organism evidence="3 4">
    <name type="scientific">Colletotrichum musicola</name>
    <dbReference type="NCBI Taxonomy" id="2175873"/>
    <lineage>
        <taxon>Eukaryota</taxon>
        <taxon>Fungi</taxon>
        <taxon>Dikarya</taxon>
        <taxon>Ascomycota</taxon>
        <taxon>Pezizomycotina</taxon>
        <taxon>Sordariomycetes</taxon>
        <taxon>Hypocreomycetidae</taxon>
        <taxon>Glomerellales</taxon>
        <taxon>Glomerellaceae</taxon>
        <taxon>Colletotrichum</taxon>
        <taxon>Colletotrichum orchidearum species complex</taxon>
    </lineage>
</organism>
<dbReference type="PANTHER" id="PTHR22891">
    <property type="entry name" value="EUKARYOTIC TRANSLATION INITIATION FACTOR 2C"/>
    <property type="match status" value="1"/>
</dbReference>
<feature type="compositionally biased region" description="Basic and acidic residues" evidence="1">
    <location>
        <begin position="75"/>
        <end position="91"/>
    </location>
</feature>
<feature type="compositionally biased region" description="Basic and acidic residues" evidence="1">
    <location>
        <begin position="15"/>
        <end position="67"/>
    </location>
</feature>
<evidence type="ECO:0000256" key="1">
    <source>
        <dbReference type="SAM" id="MobiDB-lite"/>
    </source>
</evidence>
<dbReference type="Gene3D" id="3.40.50.2300">
    <property type="match status" value="1"/>
</dbReference>
<dbReference type="Proteomes" id="UP000639643">
    <property type="component" value="Unassembled WGS sequence"/>
</dbReference>
<dbReference type="InterPro" id="IPR003165">
    <property type="entry name" value="Piwi"/>
</dbReference>
<dbReference type="EMBL" id="WIGM01000620">
    <property type="protein sequence ID" value="KAF6819201.1"/>
    <property type="molecule type" value="Genomic_DNA"/>
</dbReference>
<dbReference type="Pfam" id="PF16486">
    <property type="entry name" value="ArgoN"/>
    <property type="match status" value="1"/>
</dbReference>
<feature type="domain" description="Piwi" evidence="2">
    <location>
        <begin position="786"/>
        <end position="1094"/>
    </location>
</feature>
<name>A0A8H6JUQ9_9PEZI</name>
<dbReference type="SUPFAM" id="SSF101690">
    <property type="entry name" value="PAZ domain"/>
    <property type="match status" value="1"/>
</dbReference>
<reference evidence="3" key="1">
    <citation type="journal article" date="2020" name="Phytopathology">
        <title>Genome Sequence Resources of Colletotrichum truncatum, C. plurivorum, C. musicola, and C. sojae: Four Species Pathogenic to Soybean (Glycine max).</title>
        <authorList>
            <person name="Rogerio F."/>
            <person name="Boufleur T.R."/>
            <person name="Ciampi-Guillardi M."/>
            <person name="Sukno S.A."/>
            <person name="Thon M.R."/>
            <person name="Massola Junior N.S."/>
            <person name="Baroncelli R."/>
        </authorList>
    </citation>
    <scope>NUCLEOTIDE SEQUENCE</scope>
    <source>
        <strain evidence="3">LFN0074</strain>
    </source>
</reference>
<dbReference type="OrthoDB" id="10252740at2759"/>
<dbReference type="SMART" id="SM00950">
    <property type="entry name" value="Piwi"/>
    <property type="match status" value="1"/>
</dbReference>
<dbReference type="InterPro" id="IPR045246">
    <property type="entry name" value="Piwi_ago-like"/>
</dbReference>
<dbReference type="Gene3D" id="2.170.260.10">
    <property type="entry name" value="paz domain"/>
    <property type="match status" value="1"/>
</dbReference>